<dbReference type="SUPFAM" id="SSF74653">
    <property type="entry name" value="TolA/TonB C-terminal domain"/>
    <property type="match status" value="1"/>
</dbReference>
<keyword evidence="2" id="KW-1133">Transmembrane helix</keyword>
<evidence type="ECO:0000313" key="4">
    <source>
        <dbReference type="EMBL" id="WCO02043.1"/>
    </source>
</evidence>
<gene>
    <name evidence="4" type="ORF">MUN68_000810</name>
</gene>
<dbReference type="InterPro" id="IPR037682">
    <property type="entry name" value="TonB_C"/>
</dbReference>
<protein>
    <submittedName>
        <fullName evidence="4">Energy transducer TonB</fullName>
    </submittedName>
</protein>
<dbReference type="Proteomes" id="UP001202717">
    <property type="component" value="Chromosome"/>
</dbReference>
<evidence type="ECO:0000256" key="1">
    <source>
        <dbReference type="SAM" id="MobiDB-lite"/>
    </source>
</evidence>
<accession>A0ABY7RYD7</accession>
<feature type="compositionally biased region" description="Polar residues" evidence="1">
    <location>
        <begin position="10"/>
        <end position="19"/>
    </location>
</feature>
<keyword evidence="5" id="KW-1185">Reference proteome</keyword>
<evidence type="ECO:0000259" key="3">
    <source>
        <dbReference type="Pfam" id="PF03544"/>
    </source>
</evidence>
<evidence type="ECO:0000256" key="2">
    <source>
        <dbReference type="SAM" id="Phobius"/>
    </source>
</evidence>
<dbReference type="RefSeq" id="WP_249996469.1">
    <property type="nucleotide sequence ID" value="NZ_CP116221.1"/>
</dbReference>
<sequence>MKNFKKSHSIAGQSNAKMQKSQKHDANLQKNSMLYFQIGLILCLLGTYGLFEMKFEKKEFTIQEIAQIEDTGEVLVKPYTIETDVKIEKQVEQKSLSLVDKPPVIVEDNVVIIENPIVISKNEILNKPIDVGSLGNIEKPDEIIEPPFSMKDVEVVPIYPGCEKATTNRERVKCMSNKLGKLIQRKFNTSLAADLGLFGMQKIDVQFKIDKNGLITEIKTRAPLQQLEDEANRVVNKIPQMTPGKQRHKPVAVLYNLPIKFQVR</sequence>
<dbReference type="EMBL" id="CP116221">
    <property type="protein sequence ID" value="WCO02043.1"/>
    <property type="molecule type" value="Genomic_DNA"/>
</dbReference>
<name>A0ABY7RYD7_9FLAO</name>
<feature type="domain" description="TonB C-terminal" evidence="3">
    <location>
        <begin position="202"/>
        <end position="262"/>
    </location>
</feature>
<reference evidence="4 5" key="1">
    <citation type="submission" date="2023-01" db="EMBL/GenBank/DDBJ databases">
        <title>Psychroserpens ponticola sp. nov., isolated from seawater.</title>
        <authorList>
            <person name="Kristyanto S."/>
            <person name="Jung J."/>
            <person name="Kim J.M."/>
            <person name="Jeon C.O."/>
        </authorList>
    </citation>
    <scope>NUCLEOTIDE SEQUENCE [LARGE SCALE GENOMIC DNA]</scope>
    <source>
        <strain evidence="4 5">MSW6</strain>
    </source>
</reference>
<feature type="region of interest" description="Disordered" evidence="1">
    <location>
        <begin position="1"/>
        <end position="23"/>
    </location>
</feature>
<proteinExistence type="predicted"/>
<organism evidence="4 5">
    <name type="scientific">Psychroserpens ponticola</name>
    <dbReference type="NCBI Taxonomy" id="2932268"/>
    <lineage>
        <taxon>Bacteria</taxon>
        <taxon>Pseudomonadati</taxon>
        <taxon>Bacteroidota</taxon>
        <taxon>Flavobacteriia</taxon>
        <taxon>Flavobacteriales</taxon>
        <taxon>Flavobacteriaceae</taxon>
        <taxon>Psychroserpens</taxon>
    </lineage>
</organism>
<evidence type="ECO:0000313" key="5">
    <source>
        <dbReference type="Proteomes" id="UP001202717"/>
    </source>
</evidence>
<keyword evidence="2" id="KW-0472">Membrane</keyword>
<dbReference type="Gene3D" id="3.30.1150.10">
    <property type="match status" value="1"/>
</dbReference>
<keyword evidence="2" id="KW-0812">Transmembrane</keyword>
<feature type="transmembrane region" description="Helical" evidence="2">
    <location>
        <begin position="33"/>
        <end position="51"/>
    </location>
</feature>
<dbReference type="Pfam" id="PF03544">
    <property type="entry name" value="TonB_C"/>
    <property type="match status" value="1"/>
</dbReference>